<proteinExistence type="predicted"/>
<sequence>MPIFLQHHFRRSAEEDKEGEYLSKHIGDRLLSLKPSMPTLSTPLARMVPISSLQEPKASSEVEDLFGSRRFLNLQESKTS</sequence>
<evidence type="ECO:0000313" key="2">
    <source>
        <dbReference type="Proteomes" id="UP001055879"/>
    </source>
</evidence>
<evidence type="ECO:0000313" key="1">
    <source>
        <dbReference type="EMBL" id="KAI3672875.1"/>
    </source>
</evidence>
<name>A0ACB8XRX7_ARCLA</name>
<gene>
    <name evidence="1" type="ORF">L6452_38975</name>
</gene>
<dbReference type="EMBL" id="CM042061">
    <property type="protein sequence ID" value="KAI3672875.1"/>
    <property type="molecule type" value="Genomic_DNA"/>
</dbReference>
<accession>A0ACB8XRX7</accession>
<organism evidence="1 2">
    <name type="scientific">Arctium lappa</name>
    <name type="common">Greater burdock</name>
    <name type="synonym">Lappa major</name>
    <dbReference type="NCBI Taxonomy" id="4217"/>
    <lineage>
        <taxon>Eukaryota</taxon>
        <taxon>Viridiplantae</taxon>
        <taxon>Streptophyta</taxon>
        <taxon>Embryophyta</taxon>
        <taxon>Tracheophyta</taxon>
        <taxon>Spermatophyta</taxon>
        <taxon>Magnoliopsida</taxon>
        <taxon>eudicotyledons</taxon>
        <taxon>Gunneridae</taxon>
        <taxon>Pentapetalae</taxon>
        <taxon>asterids</taxon>
        <taxon>campanulids</taxon>
        <taxon>Asterales</taxon>
        <taxon>Asteraceae</taxon>
        <taxon>Carduoideae</taxon>
        <taxon>Cardueae</taxon>
        <taxon>Arctiinae</taxon>
        <taxon>Arctium</taxon>
    </lineage>
</organism>
<keyword evidence="2" id="KW-1185">Reference proteome</keyword>
<comment type="caution">
    <text evidence="1">The sequence shown here is derived from an EMBL/GenBank/DDBJ whole genome shotgun (WGS) entry which is preliminary data.</text>
</comment>
<protein>
    <submittedName>
        <fullName evidence="1">Uncharacterized protein</fullName>
    </submittedName>
</protein>
<reference evidence="1 2" key="2">
    <citation type="journal article" date="2022" name="Mol. Ecol. Resour.">
        <title>The genomes of chicory, endive, great burdock and yacon provide insights into Asteraceae paleo-polyploidization history and plant inulin production.</title>
        <authorList>
            <person name="Fan W."/>
            <person name="Wang S."/>
            <person name="Wang H."/>
            <person name="Wang A."/>
            <person name="Jiang F."/>
            <person name="Liu H."/>
            <person name="Zhao H."/>
            <person name="Xu D."/>
            <person name="Zhang Y."/>
        </authorList>
    </citation>
    <scope>NUCLEOTIDE SEQUENCE [LARGE SCALE GENOMIC DNA]</scope>
    <source>
        <strain evidence="2">cv. Niubang</strain>
    </source>
</reference>
<dbReference type="Proteomes" id="UP001055879">
    <property type="component" value="Linkage Group LG15"/>
</dbReference>
<reference evidence="2" key="1">
    <citation type="journal article" date="2022" name="Mol. Ecol. Resour.">
        <title>The genomes of chicory, endive, great burdock and yacon provide insights into Asteraceae palaeo-polyploidization history and plant inulin production.</title>
        <authorList>
            <person name="Fan W."/>
            <person name="Wang S."/>
            <person name="Wang H."/>
            <person name="Wang A."/>
            <person name="Jiang F."/>
            <person name="Liu H."/>
            <person name="Zhao H."/>
            <person name="Xu D."/>
            <person name="Zhang Y."/>
        </authorList>
    </citation>
    <scope>NUCLEOTIDE SEQUENCE [LARGE SCALE GENOMIC DNA]</scope>
    <source>
        <strain evidence="2">cv. Niubang</strain>
    </source>
</reference>